<dbReference type="AlphaFoldDB" id="A0A133KGM1"/>
<comment type="caution">
    <text evidence="1">The sequence shown here is derived from an EMBL/GenBank/DDBJ whole genome shotgun (WGS) entry which is preliminary data.</text>
</comment>
<feature type="non-terminal residue" evidence="1">
    <location>
        <position position="1"/>
    </location>
</feature>
<reference evidence="2" key="1">
    <citation type="submission" date="2016-01" db="EMBL/GenBank/DDBJ databases">
        <authorList>
            <person name="Mitreva M."/>
            <person name="Pepin K.H."/>
            <person name="Mihindukulasuriya K.A."/>
            <person name="Fulton R."/>
            <person name="Fronick C."/>
            <person name="O'Laughlin M."/>
            <person name="Miner T."/>
            <person name="Herter B."/>
            <person name="Rosa B.A."/>
            <person name="Cordes M."/>
            <person name="Tomlinson C."/>
            <person name="Wollam A."/>
            <person name="Palsikar V.B."/>
            <person name="Mardis E.R."/>
            <person name="Wilson R.K."/>
        </authorList>
    </citation>
    <scope>NUCLEOTIDE SEQUENCE [LARGE SCALE GENOMIC DNA]</scope>
    <source>
        <strain evidence="2">GED7749B</strain>
    </source>
</reference>
<sequence length="61" mass="7008">LWQPFKCKGFTTNPGKCLHAKADSTYGEDKLTHFRIYFAMEFADKLGTNSEPDSFSKPYIK</sequence>
<accession>A0A133KGM1</accession>
<gene>
    <name evidence="1" type="ORF">HMPREF3213_02884</name>
</gene>
<evidence type="ECO:0000313" key="2">
    <source>
        <dbReference type="Proteomes" id="UP000070376"/>
    </source>
</evidence>
<organism evidence="1 2">
    <name type="scientific">Heyndrickxia coagulans</name>
    <name type="common">Weizmannia coagulans</name>
    <dbReference type="NCBI Taxonomy" id="1398"/>
    <lineage>
        <taxon>Bacteria</taxon>
        <taxon>Bacillati</taxon>
        <taxon>Bacillota</taxon>
        <taxon>Bacilli</taxon>
        <taxon>Bacillales</taxon>
        <taxon>Bacillaceae</taxon>
        <taxon>Heyndrickxia</taxon>
    </lineage>
</organism>
<name>A0A133KGM1_HEYCO</name>
<dbReference type="EMBL" id="LRPN01000136">
    <property type="protein sequence ID" value="KWZ78749.1"/>
    <property type="molecule type" value="Genomic_DNA"/>
</dbReference>
<dbReference type="Proteomes" id="UP000070376">
    <property type="component" value="Unassembled WGS sequence"/>
</dbReference>
<protein>
    <submittedName>
        <fullName evidence="1">Uncharacterized protein</fullName>
    </submittedName>
</protein>
<proteinExistence type="predicted"/>
<evidence type="ECO:0000313" key="1">
    <source>
        <dbReference type="EMBL" id="KWZ78749.1"/>
    </source>
</evidence>